<evidence type="ECO:0000313" key="3">
    <source>
        <dbReference type="Proteomes" id="UP001175000"/>
    </source>
</evidence>
<evidence type="ECO:0000313" key="2">
    <source>
        <dbReference type="EMBL" id="KAK0633165.1"/>
    </source>
</evidence>
<sequence length="237" mass="26144">MDPFKSLDDAMLSGGRCAGWDWSLWNRLRARPLQHLPGTYAQRGGQSRHASLPSSSSSSLLLLPLSSMLPALPRRGQASKGRGEPTRSHAGDQAWAAEARQHRNTTQYGYHGRPDRLPSSMSDIPRARGRGEGFPKRGINPETWPPWWDRKRLVRSLWDDVVENRGSKFATSAAKCTALGDGSGMPRSVGDRAGGQAKSLTRALEERKFGWEAAKKSTPRSCRCDQNQSGYTRSTQG</sequence>
<protein>
    <submittedName>
        <fullName evidence="2">Uncharacterized protein</fullName>
    </submittedName>
</protein>
<name>A0AA39XHF8_9PEZI</name>
<feature type="compositionally biased region" description="Polar residues" evidence="1">
    <location>
        <begin position="224"/>
        <end position="237"/>
    </location>
</feature>
<comment type="caution">
    <text evidence="2">The sequence shown here is derived from an EMBL/GenBank/DDBJ whole genome shotgun (WGS) entry which is preliminary data.</text>
</comment>
<dbReference type="Proteomes" id="UP001175000">
    <property type="component" value="Unassembled WGS sequence"/>
</dbReference>
<organism evidence="2 3">
    <name type="scientific">Immersiella caudata</name>
    <dbReference type="NCBI Taxonomy" id="314043"/>
    <lineage>
        <taxon>Eukaryota</taxon>
        <taxon>Fungi</taxon>
        <taxon>Dikarya</taxon>
        <taxon>Ascomycota</taxon>
        <taxon>Pezizomycotina</taxon>
        <taxon>Sordariomycetes</taxon>
        <taxon>Sordariomycetidae</taxon>
        <taxon>Sordariales</taxon>
        <taxon>Lasiosphaeriaceae</taxon>
        <taxon>Immersiella</taxon>
    </lineage>
</organism>
<dbReference type="AlphaFoldDB" id="A0AA39XHF8"/>
<feature type="compositionally biased region" description="Basic and acidic residues" evidence="1">
    <location>
        <begin position="81"/>
        <end position="90"/>
    </location>
</feature>
<accession>A0AA39XHF8</accession>
<reference evidence="2" key="1">
    <citation type="submission" date="2023-06" db="EMBL/GenBank/DDBJ databases">
        <title>Genome-scale phylogeny and comparative genomics of the fungal order Sordariales.</title>
        <authorList>
            <consortium name="Lawrence Berkeley National Laboratory"/>
            <person name="Hensen N."/>
            <person name="Bonometti L."/>
            <person name="Westerberg I."/>
            <person name="Brannstrom I.O."/>
            <person name="Guillou S."/>
            <person name="Cros-Aarteil S."/>
            <person name="Calhoun S."/>
            <person name="Haridas S."/>
            <person name="Kuo A."/>
            <person name="Mondo S."/>
            <person name="Pangilinan J."/>
            <person name="Riley R."/>
            <person name="Labutti K."/>
            <person name="Andreopoulos B."/>
            <person name="Lipzen A."/>
            <person name="Chen C."/>
            <person name="Yanf M."/>
            <person name="Daum C."/>
            <person name="Ng V."/>
            <person name="Clum A."/>
            <person name="Steindorff A."/>
            <person name="Ohm R."/>
            <person name="Martin F."/>
            <person name="Silar P."/>
            <person name="Natvig D."/>
            <person name="Lalanne C."/>
            <person name="Gautier V."/>
            <person name="Ament-Velasquez S.L."/>
            <person name="Kruys A."/>
            <person name="Hutchinson M.I."/>
            <person name="Powell A.J."/>
            <person name="Barry K."/>
            <person name="Miller A.N."/>
            <person name="Grigoriev I.V."/>
            <person name="Debuchy R."/>
            <person name="Gladieux P."/>
            <person name="Thoren M.H."/>
            <person name="Johannesson H."/>
        </authorList>
    </citation>
    <scope>NUCLEOTIDE SEQUENCE</scope>
    <source>
        <strain evidence="2">CBS 606.72</strain>
    </source>
</reference>
<feature type="region of interest" description="Disordered" evidence="1">
    <location>
        <begin position="72"/>
        <end position="97"/>
    </location>
</feature>
<dbReference type="EMBL" id="JAULSU010000001">
    <property type="protein sequence ID" value="KAK0633165.1"/>
    <property type="molecule type" value="Genomic_DNA"/>
</dbReference>
<keyword evidence="3" id="KW-1185">Reference proteome</keyword>
<evidence type="ECO:0000256" key="1">
    <source>
        <dbReference type="SAM" id="MobiDB-lite"/>
    </source>
</evidence>
<gene>
    <name evidence="2" type="ORF">B0T14DRAFT_55511</name>
</gene>
<proteinExistence type="predicted"/>
<feature type="region of interest" description="Disordered" evidence="1">
    <location>
        <begin position="211"/>
        <end position="237"/>
    </location>
</feature>
<feature type="region of interest" description="Disordered" evidence="1">
    <location>
        <begin position="180"/>
        <end position="199"/>
    </location>
</feature>